<name>A0A545T8F5_9GAMM</name>
<proteinExistence type="predicted"/>
<keyword evidence="2" id="KW-1185">Reference proteome</keyword>
<evidence type="ECO:0000313" key="2">
    <source>
        <dbReference type="Proteomes" id="UP000319732"/>
    </source>
</evidence>
<dbReference type="RefSeq" id="WP_142905626.1">
    <property type="nucleotide sequence ID" value="NZ_ML660097.1"/>
</dbReference>
<dbReference type="EMBL" id="VHSG01000018">
    <property type="protein sequence ID" value="TQV73497.1"/>
    <property type="molecule type" value="Genomic_DNA"/>
</dbReference>
<comment type="caution">
    <text evidence="1">The sequence shown here is derived from an EMBL/GenBank/DDBJ whole genome shotgun (WGS) entry which is preliminary data.</text>
</comment>
<dbReference type="AlphaFoldDB" id="A0A545T8F5"/>
<organism evidence="1 2">
    <name type="scientific">Exilibacterium tricleocarpae</name>
    <dbReference type="NCBI Taxonomy" id="2591008"/>
    <lineage>
        <taxon>Bacteria</taxon>
        <taxon>Pseudomonadati</taxon>
        <taxon>Pseudomonadota</taxon>
        <taxon>Gammaproteobacteria</taxon>
        <taxon>Cellvibrionales</taxon>
        <taxon>Cellvibrionaceae</taxon>
        <taxon>Exilibacterium</taxon>
    </lineage>
</organism>
<dbReference type="SUPFAM" id="SSF101386">
    <property type="entry name" value="all-alpha NTP pyrophosphatases"/>
    <property type="match status" value="1"/>
</dbReference>
<protein>
    <submittedName>
        <fullName evidence="1">dUTP diphosphatase</fullName>
    </submittedName>
</protein>
<gene>
    <name evidence="1" type="ORF">FKG94_17515</name>
</gene>
<evidence type="ECO:0000313" key="1">
    <source>
        <dbReference type="EMBL" id="TQV73497.1"/>
    </source>
</evidence>
<dbReference type="Proteomes" id="UP000319732">
    <property type="component" value="Unassembled WGS sequence"/>
</dbReference>
<dbReference type="CDD" id="cd11527">
    <property type="entry name" value="NTP-PPase_dUTPase"/>
    <property type="match status" value="1"/>
</dbReference>
<dbReference type="Gene3D" id="1.10.4010.10">
    <property type="entry name" value="Type II deoxyuridine triphosphatase"/>
    <property type="match status" value="1"/>
</dbReference>
<dbReference type="OrthoDB" id="9775854at2"/>
<dbReference type="Pfam" id="PF08761">
    <property type="entry name" value="dUTPase_2"/>
    <property type="match status" value="1"/>
</dbReference>
<sequence length="205" mass="23933">MQEQVEVMLAMQDDMNTRVNNDWRRQDFAWYRAIWIECAELLDHYGWKWWKKQTPDIEQVRLELIDIWHFGLSLLLQSDQSPAALARHIDETLVVATDEPDFRLDLEAFAARTLAERRFDVAGFGRLMAGIDLSFDMLYTGYVGKNVLNFFRQDHGYQEGTYKKQWGDREDNEHLVDIVQGLDGAAATFKDDLYAALKARYQGVC</sequence>
<accession>A0A545T8F5</accession>
<dbReference type="InterPro" id="IPR014871">
    <property type="entry name" value="dUTPase/dCTP_pyrophosphatase"/>
</dbReference>
<reference evidence="1 2" key="1">
    <citation type="submission" date="2019-06" db="EMBL/GenBank/DDBJ databases">
        <title>Whole genome sequence for Cellvibrionaceae sp. R142.</title>
        <authorList>
            <person name="Wang G."/>
        </authorList>
    </citation>
    <scope>NUCLEOTIDE SEQUENCE [LARGE SCALE GENOMIC DNA]</scope>
    <source>
        <strain evidence="1 2">R142</strain>
    </source>
</reference>